<feature type="domain" description="AB hydrolase-1" evidence="4">
    <location>
        <begin position="56"/>
        <end position="316"/>
    </location>
</feature>
<dbReference type="AlphaFoldDB" id="A0A8H3F5Q9"/>
<dbReference type="GO" id="GO:0006508">
    <property type="term" value="P:proteolysis"/>
    <property type="evidence" value="ECO:0007669"/>
    <property type="project" value="InterPro"/>
</dbReference>
<dbReference type="PANTHER" id="PTHR43194:SF2">
    <property type="entry name" value="PEROXISOMAL MEMBRANE PROTEIN LPX1"/>
    <property type="match status" value="1"/>
</dbReference>
<evidence type="ECO:0000259" key="4">
    <source>
        <dbReference type="Pfam" id="PF00561"/>
    </source>
</evidence>
<evidence type="ECO:0000313" key="5">
    <source>
        <dbReference type="EMBL" id="CAF9919047.1"/>
    </source>
</evidence>
<evidence type="ECO:0000256" key="2">
    <source>
        <dbReference type="ARBA" id="ARBA00022801"/>
    </source>
</evidence>
<comment type="similarity">
    <text evidence="1">Belongs to the peptidase S33 family.</text>
</comment>
<sequence>MSYHIPTDDTPAPPGQTRSLPPPTSTGKVEFTVPSTGEKGVTIYRIWGSLSSSNTPLICLHGGPGMLHNYILPICLIHSDFGIPVIMYDQLGCGDNTHFPHYKGDESFWTIELHLAELENLKSHLGITEFFLLGQSCGGMQAVQYAADHQPAGLKKLVISNSPASMSTWTKVCGGLRSALPDEVQKILDKHEKDGTTDSAEYEKATHVFYQRHLCRVKPFPAELEASLAGVSADNTVYVTMNGPSEFTVIGSLKDWDYVNRLSKITSNTVPGGVLLINGCFDEAQDDVVWPYFNLIEAKTKWIQFALSSHCPFLEETDAYVKALGEFLLAG</sequence>
<reference evidence="5" key="1">
    <citation type="submission" date="2021-03" db="EMBL/GenBank/DDBJ databases">
        <authorList>
            <person name="Tagirdzhanova G."/>
        </authorList>
    </citation>
    <scope>NUCLEOTIDE SEQUENCE</scope>
</reference>
<dbReference type="Gene3D" id="3.40.50.1820">
    <property type="entry name" value="alpha/beta hydrolase"/>
    <property type="match status" value="1"/>
</dbReference>
<organism evidence="5 6">
    <name type="scientific">Gomphillus americanus</name>
    <dbReference type="NCBI Taxonomy" id="1940652"/>
    <lineage>
        <taxon>Eukaryota</taxon>
        <taxon>Fungi</taxon>
        <taxon>Dikarya</taxon>
        <taxon>Ascomycota</taxon>
        <taxon>Pezizomycotina</taxon>
        <taxon>Lecanoromycetes</taxon>
        <taxon>OSLEUM clade</taxon>
        <taxon>Ostropomycetidae</taxon>
        <taxon>Ostropales</taxon>
        <taxon>Graphidaceae</taxon>
        <taxon>Gomphilloideae</taxon>
        <taxon>Gomphillus</taxon>
    </lineage>
</organism>
<proteinExistence type="inferred from homology"/>
<dbReference type="InterPro" id="IPR000073">
    <property type="entry name" value="AB_hydrolase_1"/>
</dbReference>
<dbReference type="PRINTS" id="PR00793">
    <property type="entry name" value="PROAMNOPTASE"/>
</dbReference>
<evidence type="ECO:0000256" key="3">
    <source>
        <dbReference type="SAM" id="MobiDB-lite"/>
    </source>
</evidence>
<keyword evidence="6" id="KW-1185">Reference proteome</keyword>
<dbReference type="NCBIfam" id="TIGR01250">
    <property type="entry name" value="pro_imino_pep_2"/>
    <property type="match status" value="1"/>
</dbReference>
<protein>
    <recommendedName>
        <fullName evidence="4">AB hydrolase-1 domain-containing protein</fullName>
    </recommendedName>
</protein>
<dbReference type="InterPro" id="IPR002410">
    <property type="entry name" value="Peptidase_S33"/>
</dbReference>
<dbReference type="SUPFAM" id="SSF53474">
    <property type="entry name" value="alpha/beta-Hydrolases"/>
    <property type="match status" value="1"/>
</dbReference>
<keyword evidence="2" id="KW-0378">Hydrolase</keyword>
<dbReference type="PANTHER" id="PTHR43194">
    <property type="entry name" value="HYDROLASE ALPHA/BETA FOLD FAMILY"/>
    <property type="match status" value="1"/>
</dbReference>
<feature type="region of interest" description="Disordered" evidence="3">
    <location>
        <begin position="1"/>
        <end position="30"/>
    </location>
</feature>
<dbReference type="InterPro" id="IPR029058">
    <property type="entry name" value="AB_hydrolase_fold"/>
</dbReference>
<evidence type="ECO:0000313" key="6">
    <source>
        <dbReference type="Proteomes" id="UP000664169"/>
    </source>
</evidence>
<gene>
    <name evidence="5" type="ORF">GOMPHAMPRED_001663</name>
</gene>
<dbReference type="EMBL" id="CAJPDQ010000014">
    <property type="protein sequence ID" value="CAF9919047.1"/>
    <property type="molecule type" value="Genomic_DNA"/>
</dbReference>
<dbReference type="Pfam" id="PF00561">
    <property type="entry name" value="Abhydrolase_1"/>
    <property type="match status" value="1"/>
</dbReference>
<comment type="caution">
    <text evidence="5">The sequence shown here is derived from an EMBL/GenBank/DDBJ whole genome shotgun (WGS) entry which is preliminary data.</text>
</comment>
<dbReference type="OrthoDB" id="190201at2759"/>
<dbReference type="GO" id="GO:0008233">
    <property type="term" value="F:peptidase activity"/>
    <property type="evidence" value="ECO:0007669"/>
    <property type="project" value="InterPro"/>
</dbReference>
<evidence type="ECO:0000256" key="1">
    <source>
        <dbReference type="ARBA" id="ARBA00010088"/>
    </source>
</evidence>
<dbReference type="InterPro" id="IPR050228">
    <property type="entry name" value="Carboxylesterase_BioH"/>
</dbReference>
<dbReference type="Proteomes" id="UP000664169">
    <property type="component" value="Unassembled WGS sequence"/>
</dbReference>
<dbReference type="PIRSF" id="PIRSF005539">
    <property type="entry name" value="Pept_S33_TRI_F1"/>
    <property type="match status" value="1"/>
</dbReference>
<name>A0A8H3F5Q9_9LECA</name>
<dbReference type="InterPro" id="IPR005945">
    <property type="entry name" value="Pro_imino_pep"/>
</dbReference>
<accession>A0A8H3F5Q9</accession>